<proteinExistence type="predicted"/>
<protein>
    <submittedName>
        <fullName evidence="1">Uncharacterized protein</fullName>
    </submittedName>
</protein>
<reference evidence="1 2" key="1">
    <citation type="submission" date="2015-12" db="EMBL/GenBank/DDBJ databases">
        <title>Draft genome sequence of Moniliophthora roreri, the causal agent of frosty pod rot of cacao.</title>
        <authorList>
            <person name="Aime M.C."/>
            <person name="Diaz-Valderrama J.R."/>
            <person name="Kijpornyongpan T."/>
            <person name="Phillips-Mora W."/>
        </authorList>
    </citation>
    <scope>NUCLEOTIDE SEQUENCE [LARGE SCALE GENOMIC DNA]</scope>
    <source>
        <strain evidence="1 2">MCA 2952</strain>
    </source>
</reference>
<accession>A0A0W0F6Z9</accession>
<sequence length="577" mass="66715">MFNRSSRFSVKGKNSFNQVHGHQVNSTIKAGIVNLNAGQAVAKRTERDEFQYVRRGHMVKVKELHSEELSKWDWKWQNGELVGRHKSSAQKKIYTVEIVGRQSKFTAIVYEGKDAQDLWEKDFRRFSRTHDPQLFGINQSAIPALIFHHELIPCAHFYTGSFWEYVYIHHLRQNMGCWDSMLWMNTTSGILFRGPDGPGTRFPYFIANELIAVPSTVDMLREDASFRFFSKIGSSADDSVLICALLSYKVTFLDDLFPWMAEDHRSKDADHPDCSSAMPQYLRGLWGNLPDHLLMNVIGGLRFDTVYSPSLEAVARRPREAGSLWIWWKMDGLVDETELDGGLIRFKLDPVQGRHVYLGAACNWSRFREGWLLQSLRIFDALDVTEGKENFFVILPPNLVLRSTEHPPTFSTLRNAKHLIKETTLKPVYLFLHPPTMISELVSHMQRAPYFWSFDKTGQSQLSEEECEWWGLPVLMPDTRLPSRVQLRSWPTNIYTALQDWQKARGFDLTTSDWAQSMGYPEWEIVDTEDHFVVVEGVSPMQYAFSLPQTKDTVSETSDESEMLDEEDSEWEVLDAW</sequence>
<evidence type="ECO:0000313" key="2">
    <source>
        <dbReference type="Proteomes" id="UP000054988"/>
    </source>
</evidence>
<evidence type="ECO:0000313" key="1">
    <source>
        <dbReference type="EMBL" id="KTB32131.1"/>
    </source>
</evidence>
<dbReference type="Proteomes" id="UP000054988">
    <property type="component" value="Unassembled WGS sequence"/>
</dbReference>
<gene>
    <name evidence="1" type="ORF">WG66_15297</name>
</gene>
<comment type="caution">
    <text evidence="1">The sequence shown here is derived from an EMBL/GenBank/DDBJ whole genome shotgun (WGS) entry which is preliminary data.</text>
</comment>
<dbReference type="EMBL" id="LATX01002254">
    <property type="protein sequence ID" value="KTB32131.1"/>
    <property type="molecule type" value="Genomic_DNA"/>
</dbReference>
<organism evidence="1 2">
    <name type="scientific">Moniliophthora roreri</name>
    <name type="common">Frosty pod rot fungus</name>
    <name type="synonym">Monilia roreri</name>
    <dbReference type="NCBI Taxonomy" id="221103"/>
    <lineage>
        <taxon>Eukaryota</taxon>
        <taxon>Fungi</taxon>
        <taxon>Dikarya</taxon>
        <taxon>Basidiomycota</taxon>
        <taxon>Agaricomycotina</taxon>
        <taxon>Agaricomycetes</taxon>
        <taxon>Agaricomycetidae</taxon>
        <taxon>Agaricales</taxon>
        <taxon>Marasmiineae</taxon>
        <taxon>Marasmiaceae</taxon>
        <taxon>Moniliophthora</taxon>
    </lineage>
</organism>
<name>A0A0W0F6Z9_MONRR</name>
<dbReference type="AlphaFoldDB" id="A0A0W0F6Z9"/>